<sequence length="67" mass="7143">MHTLSQLLPDGVAPRGEVVRFTSSSSVARWLSRGDLVPVQPGVLALAERAGEWEVRARAAALWSGAC</sequence>
<protein>
    <submittedName>
        <fullName evidence="1">Uncharacterized protein</fullName>
    </submittedName>
</protein>
<evidence type="ECO:0000313" key="2">
    <source>
        <dbReference type="Proteomes" id="UP001324287"/>
    </source>
</evidence>
<dbReference type="EMBL" id="CP141261">
    <property type="protein sequence ID" value="WRL65480.1"/>
    <property type="molecule type" value="Genomic_DNA"/>
</dbReference>
<gene>
    <name evidence="1" type="ORF">U6N30_07655</name>
</gene>
<keyword evidence="2" id="KW-1185">Reference proteome</keyword>
<accession>A0ABZ1B3V3</accession>
<dbReference type="Proteomes" id="UP001324287">
    <property type="component" value="Chromosome"/>
</dbReference>
<evidence type="ECO:0000313" key="1">
    <source>
        <dbReference type="EMBL" id="WRL65480.1"/>
    </source>
</evidence>
<name>A0ABZ1B3V3_9ACTN</name>
<organism evidence="1 2">
    <name type="scientific">Blastococcus brunescens</name>
    <dbReference type="NCBI Taxonomy" id="1564165"/>
    <lineage>
        <taxon>Bacteria</taxon>
        <taxon>Bacillati</taxon>
        <taxon>Actinomycetota</taxon>
        <taxon>Actinomycetes</taxon>
        <taxon>Geodermatophilales</taxon>
        <taxon>Geodermatophilaceae</taxon>
        <taxon>Blastococcus</taxon>
    </lineage>
</organism>
<dbReference type="RefSeq" id="WP_324276802.1">
    <property type="nucleotide sequence ID" value="NZ_CP141261.1"/>
</dbReference>
<reference evidence="1 2" key="1">
    <citation type="submission" date="2023-12" db="EMBL/GenBank/DDBJ databases">
        <title>Blastococcus brunescens sp. nov., an actonobacterium isolated from sandstone collected in sahara desert.</title>
        <authorList>
            <person name="Gtari M."/>
            <person name="Ghodhbane F."/>
        </authorList>
    </citation>
    <scope>NUCLEOTIDE SEQUENCE [LARGE SCALE GENOMIC DNA]</scope>
    <source>
        <strain evidence="1 2">BMG 8361</strain>
    </source>
</reference>
<proteinExistence type="predicted"/>